<comment type="caution">
    <text evidence="1">The sequence shown here is derived from an EMBL/GenBank/DDBJ whole genome shotgun (WGS) entry which is preliminary data.</text>
</comment>
<keyword evidence="2" id="KW-1185">Reference proteome</keyword>
<reference evidence="2" key="1">
    <citation type="journal article" date="2019" name="Int. J. Syst. Evol. Microbiol.">
        <title>The Global Catalogue of Microorganisms (GCM) 10K type strain sequencing project: providing services to taxonomists for standard genome sequencing and annotation.</title>
        <authorList>
            <consortium name="The Broad Institute Genomics Platform"/>
            <consortium name="The Broad Institute Genome Sequencing Center for Infectious Disease"/>
            <person name="Wu L."/>
            <person name="Ma J."/>
        </authorList>
    </citation>
    <scope>NUCLEOTIDE SEQUENCE [LARGE SCALE GENOMIC DNA]</scope>
    <source>
        <strain evidence="2">KCTC 42899</strain>
    </source>
</reference>
<proteinExistence type="predicted"/>
<name>A0ABV7R8H1_9RHOB</name>
<dbReference type="RefSeq" id="WP_272020323.1">
    <property type="nucleotide sequence ID" value="NZ_JBHRXJ010000017.1"/>
</dbReference>
<evidence type="ECO:0000313" key="1">
    <source>
        <dbReference type="EMBL" id="MFC3530022.1"/>
    </source>
</evidence>
<sequence>MELIAPQGHFAVIDDPAALDINPLKRKSASVHLAFMFTGSMSGIADIAEPGTLLNDLSRVVDEGASRTLAEYFRPINATNLKRACPDRKRQGQRQDRVGGF</sequence>
<dbReference type="Proteomes" id="UP001595721">
    <property type="component" value="Unassembled WGS sequence"/>
</dbReference>
<organism evidence="1 2">
    <name type="scientific">Paracoccus mangrovi</name>
    <dbReference type="NCBI Taxonomy" id="1715645"/>
    <lineage>
        <taxon>Bacteria</taxon>
        <taxon>Pseudomonadati</taxon>
        <taxon>Pseudomonadota</taxon>
        <taxon>Alphaproteobacteria</taxon>
        <taxon>Rhodobacterales</taxon>
        <taxon>Paracoccaceae</taxon>
        <taxon>Paracoccus</taxon>
    </lineage>
</organism>
<dbReference type="EMBL" id="JBHRXJ010000017">
    <property type="protein sequence ID" value="MFC3530022.1"/>
    <property type="molecule type" value="Genomic_DNA"/>
</dbReference>
<protein>
    <submittedName>
        <fullName evidence="1">Uncharacterized protein</fullName>
    </submittedName>
</protein>
<gene>
    <name evidence="1" type="ORF">ACFOMH_17765</name>
</gene>
<accession>A0ABV7R8H1</accession>
<dbReference type="Gene3D" id="3.90.180.10">
    <property type="entry name" value="Medium-chain alcohol dehydrogenases, catalytic domain"/>
    <property type="match status" value="1"/>
</dbReference>
<evidence type="ECO:0000313" key="2">
    <source>
        <dbReference type="Proteomes" id="UP001595721"/>
    </source>
</evidence>
<dbReference type="Gene3D" id="3.40.50.720">
    <property type="entry name" value="NAD(P)-binding Rossmann-like Domain"/>
    <property type="match status" value="1"/>
</dbReference>